<dbReference type="AlphaFoldDB" id="A0A100VIS9"/>
<evidence type="ECO:0000259" key="14">
    <source>
        <dbReference type="PROSITE" id="PS51760"/>
    </source>
</evidence>
<dbReference type="EMBL" id="BCNV01000001">
    <property type="protein sequence ID" value="GAS80648.1"/>
    <property type="molecule type" value="Genomic_DNA"/>
</dbReference>
<keyword evidence="9 12" id="KW-0326">Glycosidase</keyword>
<evidence type="ECO:0000256" key="8">
    <source>
        <dbReference type="ARBA" id="ARBA00023277"/>
    </source>
</evidence>
<evidence type="ECO:0000313" key="16">
    <source>
        <dbReference type="Proteomes" id="UP000069697"/>
    </source>
</evidence>
<evidence type="ECO:0000313" key="15">
    <source>
        <dbReference type="EMBL" id="GAS80648.1"/>
    </source>
</evidence>
<evidence type="ECO:0000256" key="11">
    <source>
        <dbReference type="PROSITE-ProRule" id="PRU10061"/>
    </source>
</evidence>
<protein>
    <recommendedName>
        <fullName evidence="12">Beta-xylanase</fullName>
        <ecNumber evidence="12">3.2.1.8</ecNumber>
    </recommendedName>
</protein>
<keyword evidence="7 12" id="KW-0378">Hydrolase</keyword>
<dbReference type="CDD" id="cd00005">
    <property type="entry name" value="CBM9_like_1"/>
    <property type="match status" value="1"/>
</dbReference>
<comment type="caution">
    <text evidence="15">The sequence shown here is derived from an EMBL/GenBank/DDBJ whole genome shotgun (WGS) entry which is preliminary data.</text>
</comment>
<dbReference type="InterPro" id="IPR001000">
    <property type="entry name" value="GH10_dom"/>
</dbReference>
<feature type="region of interest" description="Disordered" evidence="13">
    <location>
        <begin position="802"/>
        <end position="835"/>
    </location>
</feature>
<dbReference type="Gene3D" id="2.60.40.1190">
    <property type="match status" value="2"/>
</dbReference>
<dbReference type="RefSeq" id="WP_062833497.1">
    <property type="nucleotide sequence ID" value="NZ_BCNV01000001.1"/>
</dbReference>
<dbReference type="InterPro" id="IPR008979">
    <property type="entry name" value="Galactose-bd-like_sf"/>
</dbReference>
<dbReference type="Pfam" id="PF06452">
    <property type="entry name" value="CBM9_1"/>
    <property type="match status" value="2"/>
</dbReference>
<feature type="compositionally biased region" description="Basic and acidic residues" evidence="13">
    <location>
        <begin position="824"/>
        <end position="835"/>
    </location>
</feature>
<name>A0A100VIS9_PAEAM</name>
<evidence type="ECO:0000256" key="12">
    <source>
        <dbReference type="RuleBase" id="RU361174"/>
    </source>
</evidence>
<dbReference type="PROSITE" id="PS00591">
    <property type="entry name" value="GH10_1"/>
    <property type="match status" value="1"/>
</dbReference>
<dbReference type="UniPathway" id="UPA00114"/>
<evidence type="ECO:0000256" key="2">
    <source>
        <dbReference type="ARBA" id="ARBA00004851"/>
    </source>
</evidence>
<dbReference type="Gene3D" id="3.20.20.80">
    <property type="entry name" value="Glycosidases"/>
    <property type="match status" value="1"/>
</dbReference>
<dbReference type="InterPro" id="IPR044846">
    <property type="entry name" value="GH10"/>
</dbReference>
<dbReference type="SUPFAM" id="SSF51445">
    <property type="entry name" value="(Trans)glycosidases"/>
    <property type="match status" value="1"/>
</dbReference>
<evidence type="ECO:0000256" key="1">
    <source>
        <dbReference type="ARBA" id="ARBA00000681"/>
    </source>
</evidence>
<dbReference type="InterPro" id="IPR017853">
    <property type="entry name" value="GH"/>
</dbReference>
<dbReference type="GO" id="GO:0045493">
    <property type="term" value="P:xylan catabolic process"/>
    <property type="evidence" value="ECO:0007669"/>
    <property type="project" value="UniProtKB-UniPathway"/>
</dbReference>
<dbReference type="SMART" id="SM00633">
    <property type="entry name" value="Glyco_10"/>
    <property type="match status" value="1"/>
</dbReference>
<dbReference type="Gene3D" id="2.60.120.260">
    <property type="entry name" value="Galactose-binding domain-like"/>
    <property type="match status" value="2"/>
</dbReference>
<dbReference type="InterPro" id="IPR031158">
    <property type="entry name" value="GH10_AS"/>
</dbReference>
<evidence type="ECO:0000256" key="7">
    <source>
        <dbReference type="ARBA" id="ARBA00022801"/>
    </source>
</evidence>
<keyword evidence="10 12" id="KW-0624">Polysaccharide degradation</keyword>
<sequence length="1097" mass="120638">MRGKWLRLCLVAVMVFSLLPGIGTEGSRVNAAAAGDMLLAHSYEDGTTQGWTARGGVTVAATGDQAYEGAYSLQTTGRTAAWHGPALSLTGVVEKDAVVEISGYVKLVPGSVPANLKFTVERRDGNEPAQYDQVNAAQQVTDQEWVKLQGQYSFQQGTDLLLYLESGDPTSAYLLDAFNVRMVTPAPENPGEPGEPGAQLFAADFEDGNLGSWRSRGSEHLEVVTGIGHNSTHSLKTSSRTETFHGPLIEVLDHLQKGSTVHVSFWAMYDEGPASQVINGSLEKEYNNDASSREYATFASATLNKGQWKKIEADVVIPGENSGITGFRMYAETPWKTSAEVTPADTITFYVDDVLITEAEKIEIEPNIPNLVDVVGQHYAMGAAIDQSAMDAEDPHSQLLTKHFNSITAGNFMKMDAMQPQEGQFVWSEADRLVNFAEANDMEVRGHTLLWHSQVPDWFFTDPNDASKPATREQLLARMKTHIQTIVTRYKGKVHTWDVVNEVISDGGGLRNEASNSKWRDIIGDVDGDGDDSDYIELAFRYAREADPDAVLVINDYGMEGNGNKVNDMVKLVEKLLAKGTPIDAVGFQMHVSMYGPDVKLIREAFEKVIALGVNVQVTELDVSIYSSNSELEMPVTDELMLQQAYRYRELFDLFDELGKRGVMDSVTVWGLADDGTWLDNHPVKGRKDAPLLFDRKLKAKPAFWALVDPTTLPIYRNEWTALKASPSFPNHKGQEDILWGAVKGLEINHLADGTSAVTGEARMMWDAKKVNLRVEVKDTIRRKGDQVQVFLAEEVKGTGAATSEADLSAKKKNPPSANGQYTFKRDGGKGKDKNTYNVQETKNGYVVYASLPMSAASLTEGQILSLDFRITDEYAAGKTATIVWNDISNQQPDKPANRGKLKLGSVLKQTKVTYGKPVIDAKKDNVWKKAASVKTDIWVVGNSGATATAHLLWDEEYLYVLADVKDPLRSKLSSNAHEQDSIEIFIDPSKDQTTYYQEDDAQYRVNFDNESSFGGNARKESFKSATRLTSGGYIVEAAIPLESVLAEGKRWIGFDLQVNDDGAGDGKRSSVSIWSDASGNSYRDTSGFGSLLLTRK</sequence>
<dbReference type="InterPro" id="IPR003305">
    <property type="entry name" value="CenC_carb-bd"/>
</dbReference>
<dbReference type="PANTHER" id="PTHR31490:SF90">
    <property type="entry name" value="ENDO-1,4-BETA-XYLANASE A"/>
    <property type="match status" value="1"/>
</dbReference>
<keyword evidence="6" id="KW-0677">Repeat</keyword>
<dbReference type="EC" id="3.2.1.8" evidence="12"/>
<comment type="similarity">
    <text evidence="3 12">Belongs to the glycosyl hydrolase 10 (cellulase F) family.</text>
</comment>
<gene>
    <name evidence="15" type="ORF">PAHA3_0719</name>
</gene>
<dbReference type="Pfam" id="PF02018">
    <property type="entry name" value="CBM_4_9"/>
    <property type="match status" value="2"/>
</dbReference>
<keyword evidence="5" id="KW-0732">Signal</keyword>
<dbReference type="GO" id="GO:0031176">
    <property type="term" value="F:endo-1,4-beta-xylanase activity"/>
    <property type="evidence" value="ECO:0007669"/>
    <property type="project" value="UniProtKB-EC"/>
</dbReference>
<comment type="pathway">
    <text evidence="2">Glycan degradation; xylan degradation.</text>
</comment>
<dbReference type="GO" id="GO:0030246">
    <property type="term" value="F:carbohydrate binding"/>
    <property type="evidence" value="ECO:0007669"/>
    <property type="project" value="InterPro"/>
</dbReference>
<dbReference type="PRINTS" id="PR00134">
    <property type="entry name" value="GLHYDRLASE10"/>
</dbReference>
<evidence type="ECO:0000256" key="4">
    <source>
        <dbReference type="ARBA" id="ARBA00022651"/>
    </source>
</evidence>
<reference evidence="16" key="2">
    <citation type="submission" date="2016-01" db="EMBL/GenBank/DDBJ databases">
        <title>Draft Genome Sequence of Paenibacillus amylolyticus Heshi-A3 that Was Isolated from Fermented Rice Bran with Aging Salted Mackerel, Which Was Named Heshiko as Traditional Fermented Seafood in Japan.</title>
        <authorList>
            <person name="Akuzawa S."/>
            <person name="Nakagawa J."/>
            <person name="Kanekatsu T."/>
            <person name="Kubota E."/>
            <person name="Ohtake R."/>
            <person name="Suzuki T."/>
            <person name="Kanesaki Y."/>
        </authorList>
    </citation>
    <scope>NUCLEOTIDE SEQUENCE [LARGE SCALE GENOMIC DNA]</scope>
    <source>
        <strain evidence="16">Heshi-A3</strain>
    </source>
</reference>
<evidence type="ECO:0000256" key="9">
    <source>
        <dbReference type="ARBA" id="ARBA00023295"/>
    </source>
</evidence>
<dbReference type="PANTHER" id="PTHR31490">
    <property type="entry name" value="GLYCOSYL HYDROLASE"/>
    <property type="match status" value="1"/>
</dbReference>
<keyword evidence="8 12" id="KW-0119">Carbohydrate metabolism</keyword>
<organism evidence="15 16">
    <name type="scientific">Paenibacillus amylolyticus</name>
    <dbReference type="NCBI Taxonomy" id="1451"/>
    <lineage>
        <taxon>Bacteria</taxon>
        <taxon>Bacillati</taxon>
        <taxon>Bacillota</taxon>
        <taxon>Bacilli</taxon>
        <taxon>Bacillales</taxon>
        <taxon>Paenibacillaceae</taxon>
        <taxon>Paenibacillus</taxon>
    </lineage>
</organism>
<feature type="domain" description="GH10" evidence="14">
    <location>
        <begin position="365"/>
        <end position="710"/>
    </location>
</feature>
<comment type="catalytic activity">
    <reaction evidence="1 12">
        <text>Endohydrolysis of (1-&gt;4)-beta-D-xylosidic linkages in xylans.</text>
        <dbReference type="EC" id="3.2.1.8"/>
    </reaction>
</comment>
<keyword evidence="4 15" id="KW-0858">Xylan degradation</keyword>
<dbReference type="Pfam" id="PF00331">
    <property type="entry name" value="Glyco_hydro_10"/>
    <property type="match status" value="1"/>
</dbReference>
<dbReference type="SUPFAM" id="SSF49785">
    <property type="entry name" value="Galactose-binding domain-like"/>
    <property type="match status" value="2"/>
</dbReference>
<dbReference type="PROSITE" id="PS51760">
    <property type="entry name" value="GH10_2"/>
    <property type="match status" value="1"/>
</dbReference>
<dbReference type="CDD" id="cd00241">
    <property type="entry name" value="DOMON_like"/>
    <property type="match status" value="1"/>
</dbReference>
<accession>A0A100VIS9</accession>
<evidence type="ECO:0000256" key="10">
    <source>
        <dbReference type="ARBA" id="ARBA00023326"/>
    </source>
</evidence>
<evidence type="ECO:0000256" key="3">
    <source>
        <dbReference type="ARBA" id="ARBA00007495"/>
    </source>
</evidence>
<reference evidence="15 16" key="1">
    <citation type="journal article" date="2016" name="Genome Announc.">
        <title>Draft Genome Sequence of Paenibacillus amylolyticus Heshi-A3, Isolated from Fermented Rice Bran in a Japanese Fermented Seafood Dish.</title>
        <authorList>
            <person name="Akuzawa S."/>
            <person name="Nagaoka J."/>
            <person name="Kanekatsu M."/>
            <person name="Kubota E."/>
            <person name="Ohtake R."/>
            <person name="Suzuki T."/>
            <person name="Kanesaki Y."/>
        </authorList>
    </citation>
    <scope>NUCLEOTIDE SEQUENCE [LARGE SCALE GENOMIC DNA]</scope>
    <source>
        <strain evidence="15 16">Heshi-A3</strain>
    </source>
</reference>
<evidence type="ECO:0000256" key="6">
    <source>
        <dbReference type="ARBA" id="ARBA00022737"/>
    </source>
</evidence>
<feature type="active site" description="Nucleophile" evidence="11">
    <location>
        <position position="620"/>
    </location>
</feature>
<evidence type="ECO:0000256" key="13">
    <source>
        <dbReference type="SAM" id="MobiDB-lite"/>
    </source>
</evidence>
<dbReference type="SUPFAM" id="SSF49344">
    <property type="entry name" value="CBD9-like"/>
    <property type="match status" value="2"/>
</dbReference>
<dbReference type="InterPro" id="IPR010502">
    <property type="entry name" value="Carb-bd_dom_fam9"/>
</dbReference>
<evidence type="ECO:0000256" key="5">
    <source>
        <dbReference type="ARBA" id="ARBA00022729"/>
    </source>
</evidence>
<dbReference type="Proteomes" id="UP000069697">
    <property type="component" value="Unassembled WGS sequence"/>
</dbReference>
<proteinExistence type="inferred from homology"/>